<name>A0ABX1HKG4_9BACT</name>
<organism evidence="3 4">
    <name type="scientific">Hymenobacter artigasi</name>
    <dbReference type="NCBI Taxonomy" id="2719616"/>
    <lineage>
        <taxon>Bacteria</taxon>
        <taxon>Pseudomonadati</taxon>
        <taxon>Bacteroidota</taxon>
        <taxon>Cytophagia</taxon>
        <taxon>Cytophagales</taxon>
        <taxon>Hymenobacteraceae</taxon>
        <taxon>Hymenobacter</taxon>
    </lineage>
</organism>
<dbReference type="EMBL" id="JAAVTK010000011">
    <property type="protein sequence ID" value="NKI90769.1"/>
    <property type="molecule type" value="Genomic_DNA"/>
</dbReference>
<proteinExistence type="predicted"/>
<feature type="region of interest" description="Disordered" evidence="1">
    <location>
        <begin position="27"/>
        <end position="107"/>
    </location>
</feature>
<evidence type="ECO:0000256" key="2">
    <source>
        <dbReference type="SAM" id="SignalP"/>
    </source>
</evidence>
<evidence type="ECO:0000256" key="1">
    <source>
        <dbReference type="SAM" id="MobiDB-lite"/>
    </source>
</evidence>
<evidence type="ECO:0000313" key="3">
    <source>
        <dbReference type="EMBL" id="NKI90769.1"/>
    </source>
</evidence>
<dbReference type="RefSeq" id="WP_168674366.1">
    <property type="nucleotide sequence ID" value="NZ_JAAVTK010000011.1"/>
</dbReference>
<accession>A0ABX1HKG4</accession>
<gene>
    <name evidence="3" type="ORF">HBN54_003379</name>
</gene>
<keyword evidence="2" id="KW-0732">Signal</keyword>
<protein>
    <submittedName>
        <fullName evidence="3">Uncharacterized protein</fullName>
    </submittedName>
</protein>
<evidence type="ECO:0000313" key="4">
    <source>
        <dbReference type="Proteomes" id="UP000717634"/>
    </source>
</evidence>
<sequence length="107" mass="11230">MKRTLFFILSLGLLSGATATAARPLRGGFFIPPVQTGPVPTPAPAPEPPVKAVPLSGHQPKPQRVDDDGQPTDPADGPNHPNHSRRAGRAAHHAHTHGPGHGHGRQH</sequence>
<comment type="caution">
    <text evidence="3">The sequence shown here is derived from an EMBL/GenBank/DDBJ whole genome shotgun (WGS) entry which is preliminary data.</text>
</comment>
<reference evidence="3 4" key="1">
    <citation type="submission" date="2020-03" db="EMBL/GenBank/DDBJ databases">
        <title>Genomic Encyclopedia of Type Strains, Phase IV (KMG-V): Genome sequencing to study the core and pangenomes of soil and plant-associated prokaryotes.</title>
        <authorList>
            <person name="Whitman W."/>
        </authorList>
    </citation>
    <scope>NUCLEOTIDE SEQUENCE [LARGE SCALE GENOMIC DNA]</scope>
    <source>
        <strain evidence="3 4">1B</strain>
    </source>
</reference>
<feature type="compositionally biased region" description="Basic residues" evidence="1">
    <location>
        <begin position="82"/>
        <end position="107"/>
    </location>
</feature>
<dbReference type="Proteomes" id="UP000717634">
    <property type="component" value="Unassembled WGS sequence"/>
</dbReference>
<keyword evidence="4" id="KW-1185">Reference proteome</keyword>
<feature type="signal peptide" evidence="2">
    <location>
        <begin position="1"/>
        <end position="21"/>
    </location>
</feature>
<feature type="compositionally biased region" description="Pro residues" evidence="1">
    <location>
        <begin position="39"/>
        <end position="51"/>
    </location>
</feature>
<feature type="chain" id="PRO_5047544170" evidence="2">
    <location>
        <begin position="22"/>
        <end position="107"/>
    </location>
</feature>